<feature type="region of interest" description="Disordered" evidence="1">
    <location>
        <begin position="1"/>
        <end position="24"/>
    </location>
</feature>
<evidence type="ECO:0000256" key="2">
    <source>
        <dbReference type="SAM" id="Phobius"/>
    </source>
</evidence>
<dbReference type="RefSeq" id="WP_015883757.1">
    <property type="nucleotide sequence ID" value="NC_012669.1"/>
</dbReference>
<name>C5C1B0_BEUC1</name>
<feature type="compositionally biased region" description="Low complexity" evidence="1">
    <location>
        <begin position="66"/>
        <end position="78"/>
    </location>
</feature>
<accession>C5C1B0</accession>
<feature type="region of interest" description="Disordered" evidence="1">
    <location>
        <begin position="59"/>
        <end position="79"/>
    </location>
</feature>
<dbReference type="EMBL" id="CP001618">
    <property type="protein sequence ID" value="ACQ81520.1"/>
    <property type="molecule type" value="Genomic_DNA"/>
</dbReference>
<dbReference type="AlphaFoldDB" id="C5C1B0"/>
<dbReference type="eggNOG" id="ENOG5033B3F">
    <property type="taxonomic scope" value="Bacteria"/>
</dbReference>
<sequence>MSQDDTNETADDGDGAQRATTAPVPPEVIRRRRIVVGIGAVVVIALVVVLVLLLTRPDPEPTPGETVAGPTPTPAITPAERDTGTAFLAVLPSTLLQYAVTAQAEDAGLLDAGAVEAWTLTYSDGDGTELVLRTAQLTTPEGAAAARESLTVEGESLRAEPVLVGGEEAGQVVISATEDDGAVAAWSNATAVFQVTGPADAVVAFYDAFGM</sequence>
<protein>
    <submittedName>
        <fullName evidence="3">Uncharacterized protein</fullName>
    </submittedName>
</protein>
<evidence type="ECO:0000313" key="4">
    <source>
        <dbReference type="Proteomes" id="UP000007962"/>
    </source>
</evidence>
<proteinExistence type="predicted"/>
<dbReference type="HOGENOM" id="CLU_086032_0_0_11"/>
<keyword evidence="2" id="KW-1133">Transmembrane helix</keyword>
<reference evidence="3 4" key="1">
    <citation type="journal article" date="2009" name="Stand. Genomic Sci.">
        <title>Complete genome sequence of Beutenbergia cavernae type strain (HKI 0122).</title>
        <authorList>
            <person name="Land M."/>
            <person name="Pukall R."/>
            <person name="Abt B."/>
            <person name="Goker M."/>
            <person name="Rohde M."/>
            <person name="Glavina Del Rio T."/>
            <person name="Tice H."/>
            <person name="Copeland A."/>
            <person name="Cheng J.F."/>
            <person name="Lucas S."/>
            <person name="Chen F."/>
            <person name="Nolan M."/>
            <person name="Bruce D."/>
            <person name="Goodwin L."/>
            <person name="Pitluck S."/>
            <person name="Ivanova N."/>
            <person name="Mavromatis K."/>
            <person name="Ovchinnikova G."/>
            <person name="Pati A."/>
            <person name="Chen A."/>
            <person name="Palaniappan K."/>
            <person name="Hauser L."/>
            <person name="Chang Y.J."/>
            <person name="Jefferies C.C."/>
            <person name="Saunders E."/>
            <person name="Brettin T."/>
            <person name="Detter J.C."/>
            <person name="Han C."/>
            <person name="Chain P."/>
            <person name="Bristow J."/>
            <person name="Eisen J.A."/>
            <person name="Markowitz V."/>
            <person name="Hugenholtz P."/>
            <person name="Kyrpides N.C."/>
            <person name="Klenk H.P."/>
            <person name="Lapidus A."/>
        </authorList>
    </citation>
    <scope>NUCLEOTIDE SEQUENCE [LARGE SCALE GENOMIC DNA]</scope>
    <source>
        <strain evidence="4">ATCC BAA-8 / DSM 12333 / NBRC 16432</strain>
    </source>
</reference>
<feature type="compositionally biased region" description="Acidic residues" evidence="1">
    <location>
        <begin position="1"/>
        <end position="14"/>
    </location>
</feature>
<dbReference type="STRING" id="471853.Bcav_3277"/>
<evidence type="ECO:0000313" key="3">
    <source>
        <dbReference type="EMBL" id="ACQ81520.1"/>
    </source>
</evidence>
<keyword evidence="4" id="KW-1185">Reference proteome</keyword>
<dbReference type="KEGG" id="bcv:Bcav_3277"/>
<keyword evidence="2" id="KW-0812">Transmembrane</keyword>
<keyword evidence="2" id="KW-0472">Membrane</keyword>
<feature type="transmembrane region" description="Helical" evidence="2">
    <location>
        <begin position="34"/>
        <end position="54"/>
    </location>
</feature>
<organism evidence="3 4">
    <name type="scientific">Beutenbergia cavernae (strain ATCC BAA-8 / DSM 12333 / CCUG 43141 / JCM 11478 / NBRC 16432 / NCIMB 13614 / HKI 0122)</name>
    <dbReference type="NCBI Taxonomy" id="471853"/>
    <lineage>
        <taxon>Bacteria</taxon>
        <taxon>Bacillati</taxon>
        <taxon>Actinomycetota</taxon>
        <taxon>Actinomycetes</taxon>
        <taxon>Micrococcales</taxon>
        <taxon>Beutenbergiaceae</taxon>
        <taxon>Beutenbergia</taxon>
    </lineage>
</organism>
<dbReference type="Proteomes" id="UP000007962">
    <property type="component" value="Chromosome"/>
</dbReference>
<dbReference type="OrthoDB" id="5140693at2"/>
<gene>
    <name evidence="3" type="ordered locus">Bcav_3277</name>
</gene>
<evidence type="ECO:0000256" key="1">
    <source>
        <dbReference type="SAM" id="MobiDB-lite"/>
    </source>
</evidence>